<evidence type="ECO:0000313" key="7">
    <source>
        <dbReference type="Proteomes" id="UP000294564"/>
    </source>
</evidence>
<dbReference type="GO" id="GO:0015159">
    <property type="term" value="F:polysaccharide transmembrane transporter activity"/>
    <property type="evidence" value="ECO:0007669"/>
    <property type="project" value="InterPro"/>
</dbReference>
<feature type="domain" description="Soluble ligand binding" evidence="5">
    <location>
        <begin position="143"/>
        <end position="195"/>
    </location>
</feature>
<evidence type="ECO:0000259" key="4">
    <source>
        <dbReference type="Pfam" id="PF02563"/>
    </source>
</evidence>
<keyword evidence="2" id="KW-0472">Membrane</keyword>
<dbReference type="EMBL" id="SLXM01000010">
    <property type="protein sequence ID" value="TCP22944.1"/>
    <property type="molecule type" value="Genomic_DNA"/>
</dbReference>
<feature type="signal peptide" evidence="3">
    <location>
        <begin position="1"/>
        <end position="23"/>
    </location>
</feature>
<keyword evidence="1 3" id="KW-0732">Signal</keyword>
<reference evidence="6 7" key="1">
    <citation type="submission" date="2019-03" db="EMBL/GenBank/DDBJ databases">
        <title>Genomic Encyclopedia of Type Strains, Phase IV (KMG-IV): sequencing the most valuable type-strain genomes for metagenomic binning, comparative biology and taxonomic classification.</title>
        <authorList>
            <person name="Goeker M."/>
        </authorList>
    </citation>
    <scope>NUCLEOTIDE SEQUENCE [LARGE SCALE GENOMIC DNA]</scope>
    <source>
        <strain evidence="6 7">DSM 14836</strain>
    </source>
</reference>
<dbReference type="RefSeq" id="WP_132795726.1">
    <property type="nucleotide sequence ID" value="NZ_SLXM01000010.1"/>
</dbReference>
<comment type="caution">
    <text evidence="6">The sequence shown here is derived from an EMBL/GenBank/DDBJ whole genome shotgun (WGS) entry which is preliminary data.</text>
</comment>
<gene>
    <name evidence="6" type="ORF">EV195_11073</name>
</gene>
<keyword evidence="2" id="KW-0812">Transmembrane</keyword>
<dbReference type="Pfam" id="PF10531">
    <property type="entry name" value="SLBB"/>
    <property type="match status" value="1"/>
</dbReference>
<feature type="domain" description="Polysaccharide export protein N-terminal" evidence="4">
    <location>
        <begin position="40"/>
        <end position="138"/>
    </location>
</feature>
<dbReference type="Proteomes" id="UP000294564">
    <property type="component" value="Unassembled WGS sequence"/>
</dbReference>
<dbReference type="Pfam" id="PF02563">
    <property type="entry name" value="Poly_export"/>
    <property type="match status" value="1"/>
</dbReference>
<dbReference type="OrthoDB" id="662756at2"/>
<proteinExistence type="predicted"/>
<accession>A0A4R2NNS0</accession>
<keyword evidence="7" id="KW-1185">Reference proteome</keyword>
<name>A0A4R2NNS0_9FLAO</name>
<evidence type="ECO:0000256" key="3">
    <source>
        <dbReference type="SAM" id="SignalP"/>
    </source>
</evidence>
<dbReference type="PANTHER" id="PTHR33619:SF3">
    <property type="entry name" value="POLYSACCHARIDE EXPORT PROTEIN GFCE-RELATED"/>
    <property type="match status" value="1"/>
</dbReference>
<protein>
    <submittedName>
        <fullName evidence="6">Polysaccharide export outer membrane protein</fullName>
    </submittedName>
</protein>
<dbReference type="InterPro" id="IPR019554">
    <property type="entry name" value="Soluble_ligand-bd"/>
</dbReference>
<feature type="transmembrane region" description="Helical" evidence="2">
    <location>
        <begin position="237"/>
        <end position="255"/>
    </location>
</feature>
<dbReference type="Gene3D" id="3.10.560.10">
    <property type="entry name" value="Outer membrane lipoprotein wza domain like"/>
    <property type="match status" value="1"/>
</dbReference>
<evidence type="ECO:0000313" key="6">
    <source>
        <dbReference type="EMBL" id="TCP22944.1"/>
    </source>
</evidence>
<keyword evidence="2" id="KW-1133">Transmembrane helix</keyword>
<sequence>MQKAKKIILIVLMVALSSCVSKKDITYFQNDIIEQANVSNSYKTVFKPDDLLQITISALDFEAVKSFNLPAVSFASTTDRAVGTPQQQSYLIDNEGFIDFPVIGKIKIGGLTREESISMLKSKLDPDYVKNPTINIRIANYTVTVLGDVRNPGTYTIPNERITLLEAIGLAGDLNITGKRNTVKVFREIDGKKLKFDVDLRSNKIFTSPVYYLQQNDLVYVDQNRSSSQDAAFNRNTGLFVSIGSIIVSLIAVLTR</sequence>
<dbReference type="AlphaFoldDB" id="A0A4R2NNS0"/>
<dbReference type="PANTHER" id="PTHR33619">
    <property type="entry name" value="POLYSACCHARIDE EXPORT PROTEIN GFCE-RELATED"/>
    <property type="match status" value="1"/>
</dbReference>
<evidence type="ECO:0000256" key="1">
    <source>
        <dbReference type="ARBA" id="ARBA00022729"/>
    </source>
</evidence>
<dbReference type="PROSITE" id="PS51257">
    <property type="entry name" value="PROKAR_LIPOPROTEIN"/>
    <property type="match status" value="1"/>
</dbReference>
<dbReference type="InterPro" id="IPR049712">
    <property type="entry name" value="Poly_export"/>
</dbReference>
<organism evidence="6 7">
    <name type="scientific">Tenacibaculum skagerrakense</name>
    <dbReference type="NCBI Taxonomy" id="186571"/>
    <lineage>
        <taxon>Bacteria</taxon>
        <taxon>Pseudomonadati</taxon>
        <taxon>Bacteroidota</taxon>
        <taxon>Flavobacteriia</taxon>
        <taxon>Flavobacteriales</taxon>
        <taxon>Flavobacteriaceae</taxon>
        <taxon>Tenacibaculum</taxon>
    </lineage>
</organism>
<feature type="chain" id="PRO_5020546444" evidence="3">
    <location>
        <begin position="24"/>
        <end position="256"/>
    </location>
</feature>
<evidence type="ECO:0000256" key="2">
    <source>
        <dbReference type="SAM" id="Phobius"/>
    </source>
</evidence>
<evidence type="ECO:0000259" key="5">
    <source>
        <dbReference type="Pfam" id="PF10531"/>
    </source>
</evidence>
<dbReference type="InterPro" id="IPR003715">
    <property type="entry name" value="Poly_export_N"/>
</dbReference>